<reference evidence="3" key="1">
    <citation type="journal article" date="2019" name="Int. J. Syst. Evol. Microbiol.">
        <title>The Global Catalogue of Microorganisms (GCM) 10K type strain sequencing project: providing services to taxonomists for standard genome sequencing and annotation.</title>
        <authorList>
            <consortium name="The Broad Institute Genomics Platform"/>
            <consortium name="The Broad Institute Genome Sequencing Center for Infectious Disease"/>
            <person name="Wu L."/>
            <person name="Ma J."/>
        </authorList>
    </citation>
    <scope>NUCLEOTIDE SEQUENCE [LARGE SCALE GENOMIC DNA]</scope>
    <source>
        <strain evidence="3">JCM 18531</strain>
    </source>
</reference>
<comment type="caution">
    <text evidence="2">The sequence shown here is derived from an EMBL/GenBank/DDBJ whole genome shotgun (WGS) entry which is preliminary data.</text>
</comment>
<gene>
    <name evidence="2" type="ORF">GCM10023349_08480</name>
</gene>
<protein>
    <recommendedName>
        <fullName evidence="4">CdaR GGDEF-like domain-containing protein</fullName>
    </recommendedName>
</protein>
<evidence type="ECO:0008006" key="4">
    <source>
        <dbReference type="Google" id="ProtNLM"/>
    </source>
</evidence>
<sequence length="243" mass="25880">MDWNATRKRSTTTGDPEAGRELSLELRAALPPRFEAVGEVLASGSVSVAACEVLGGVLARDGVSLAEALDDLATTWRLVRGAEPDHAEVRALAVAWSDATLGYLHNVSCTDPLTGLASLAHLRTCLGDLFRAGPVHETHALVVVAADAARDAEQLGEPLARAMEDAQVGATVRGVFPGSETIGHIAPGRLVVLAERDARLLRRVDLLTRMLERAGPPRPRVWIEGLPDSDRSAALLLDELTRL</sequence>
<proteinExistence type="predicted"/>
<dbReference type="Proteomes" id="UP001499974">
    <property type="component" value="Unassembled WGS sequence"/>
</dbReference>
<evidence type="ECO:0000256" key="1">
    <source>
        <dbReference type="SAM" id="MobiDB-lite"/>
    </source>
</evidence>
<dbReference type="EMBL" id="BAABKM010000002">
    <property type="protein sequence ID" value="GAA4695526.1"/>
    <property type="molecule type" value="Genomic_DNA"/>
</dbReference>
<feature type="compositionally biased region" description="Basic residues" evidence="1">
    <location>
        <begin position="1"/>
        <end position="10"/>
    </location>
</feature>
<keyword evidence="3" id="KW-1185">Reference proteome</keyword>
<feature type="region of interest" description="Disordered" evidence="1">
    <location>
        <begin position="1"/>
        <end position="20"/>
    </location>
</feature>
<name>A0ABP8WU12_9ACTN</name>
<organism evidence="2 3">
    <name type="scientific">Nocardioides conyzicola</name>
    <dbReference type="NCBI Taxonomy" id="1651781"/>
    <lineage>
        <taxon>Bacteria</taxon>
        <taxon>Bacillati</taxon>
        <taxon>Actinomycetota</taxon>
        <taxon>Actinomycetes</taxon>
        <taxon>Propionibacteriales</taxon>
        <taxon>Nocardioidaceae</taxon>
        <taxon>Nocardioides</taxon>
    </lineage>
</organism>
<evidence type="ECO:0000313" key="2">
    <source>
        <dbReference type="EMBL" id="GAA4695526.1"/>
    </source>
</evidence>
<evidence type="ECO:0000313" key="3">
    <source>
        <dbReference type="Proteomes" id="UP001499974"/>
    </source>
</evidence>
<accession>A0ABP8WU12</accession>